<evidence type="ECO:0000313" key="2">
    <source>
        <dbReference type="Proteomes" id="UP001186159"/>
    </source>
</evidence>
<sequence length="65" mass="7185">MIKEIIVIKSEYQKLKADNETMKKALTELINAEDNLFFNIDGRGDLDSALDNAREALAAIGGDDD</sequence>
<evidence type="ECO:0008006" key="3">
    <source>
        <dbReference type="Google" id="ProtNLM"/>
    </source>
</evidence>
<accession>A0ABD5GME4</accession>
<dbReference type="RefSeq" id="WP_317070573.1">
    <property type="nucleotide sequence ID" value="NZ_JAWHVN010000018.1"/>
</dbReference>
<dbReference type="Proteomes" id="UP001186159">
    <property type="component" value="Unassembled WGS sequence"/>
</dbReference>
<evidence type="ECO:0000313" key="1">
    <source>
        <dbReference type="EMBL" id="MDV2618044.1"/>
    </source>
</evidence>
<dbReference type="AlphaFoldDB" id="A0ABD5GME4"/>
<proteinExistence type="predicted"/>
<gene>
    <name evidence="1" type="ORF">RZO27_02730</name>
</gene>
<name>A0ABD5GME4_9LACT</name>
<dbReference type="EMBL" id="JAWHVN010000018">
    <property type="protein sequence ID" value="MDV2618044.1"/>
    <property type="molecule type" value="Genomic_DNA"/>
</dbReference>
<comment type="caution">
    <text evidence="1">The sequence shown here is derived from an EMBL/GenBank/DDBJ whole genome shotgun (WGS) entry which is preliminary data.</text>
</comment>
<organism evidence="1 2">
    <name type="scientific">Lactococcus lactis</name>
    <dbReference type="NCBI Taxonomy" id="1358"/>
    <lineage>
        <taxon>Bacteria</taxon>
        <taxon>Bacillati</taxon>
        <taxon>Bacillota</taxon>
        <taxon>Bacilli</taxon>
        <taxon>Lactobacillales</taxon>
        <taxon>Streptococcaceae</taxon>
        <taxon>Lactococcus</taxon>
    </lineage>
</organism>
<reference evidence="1 2" key="1">
    <citation type="submission" date="2023-10" db="EMBL/GenBank/DDBJ databases">
        <title>Production of high quality cheese from raw caw milk (raw cheese).</title>
        <authorList>
            <person name="Samouris G."/>
        </authorList>
    </citation>
    <scope>NUCLEOTIDE SEQUENCE [LARGE SCALE GENOMIC DNA]</scope>
    <source>
        <strain evidence="1 2">MRS-5</strain>
    </source>
</reference>
<protein>
    <recommendedName>
        <fullName evidence="3">Phage protein</fullName>
    </recommendedName>
</protein>